<dbReference type="EMBL" id="BJYU01000008">
    <property type="protein sequence ID" value="GEO13270.1"/>
    <property type="molecule type" value="Genomic_DNA"/>
</dbReference>
<protein>
    <submittedName>
        <fullName evidence="2">Uncharacterized protein</fullName>
    </submittedName>
</protein>
<dbReference type="Proteomes" id="UP000321085">
    <property type="component" value="Unassembled WGS sequence"/>
</dbReference>
<sequence>MLRRQPGMGSWQQMLPAHSLRPEHSMAVTTERMTGLALQGTVGCCSCCLSPQERLFLVQVQPHRVPKNRRCRSHPAPTRPHCWSHRGPTRRRRLLPG</sequence>
<organism evidence="2 3">
    <name type="scientific">Microvirga aerophila</name>
    <dbReference type="NCBI Taxonomy" id="670291"/>
    <lineage>
        <taxon>Bacteria</taxon>
        <taxon>Pseudomonadati</taxon>
        <taxon>Pseudomonadota</taxon>
        <taxon>Alphaproteobacteria</taxon>
        <taxon>Hyphomicrobiales</taxon>
        <taxon>Methylobacteriaceae</taxon>
        <taxon>Microvirga</taxon>
    </lineage>
</organism>
<name>A0A512BMT2_9HYPH</name>
<reference evidence="2 3" key="1">
    <citation type="submission" date="2019-07" db="EMBL/GenBank/DDBJ databases">
        <title>Whole genome shotgun sequence of Microvirga aerophila NBRC 106136.</title>
        <authorList>
            <person name="Hosoyama A."/>
            <person name="Uohara A."/>
            <person name="Ohji S."/>
            <person name="Ichikawa N."/>
        </authorList>
    </citation>
    <scope>NUCLEOTIDE SEQUENCE [LARGE SCALE GENOMIC DNA]</scope>
    <source>
        <strain evidence="2 3">NBRC 106136</strain>
    </source>
</reference>
<proteinExistence type="predicted"/>
<evidence type="ECO:0000313" key="2">
    <source>
        <dbReference type="EMBL" id="GEO13270.1"/>
    </source>
</evidence>
<feature type="compositionally biased region" description="Basic residues" evidence="1">
    <location>
        <begin position="82"/>
        <end position="97"/>
    </location>
</feature>
<gene>
    <name evidence="2" type="ORF">MAE02_09660</name>
</gene>
<comment type="caution">
    <text evidence="2">The sequence shown here is derived from an EMBL/GenBank/DDBJ whole genome shotgun (WGS) entry which is preliminary data.</text>
</comment>
<feature type="compositionally biased region" description="Basic residues" evidence="1">
    <location>
        <begin position="64"/>
        <end position="73"/>
    </location>
</feature>
<feature type="region of interest" description="Disordered" evidence="1">
    <location>
        <begin position="64"/>
        <end position="97"/>
    </location>
</feature>
<accession>A0A512BMT2</accession>
<dbReference type="AlphaFoldDB" id="A0A512BMT2"/>
<evidence type="ECO:0000256" key="1">
    <source>
        <dbReference type="SAM" id="MobiDB-lite"/>
    </source>
</evidence>
<evidence type="ECO:0000313" key="3">
    <source>
        <dbReference type="Proteomes" id="UP000321085"/>
    </source>
</evidence>
<keyword evidence="3" id="KW-1185">Reference proteome</keyword>